<evidence type="ECO:0000256" key="4">
    <source>
        <dbReference type="ARBA" id="ARBA00022670"/>
    </source>
</evidence>
<dbReference type="Proteomes" id="UP001362999">
    <property type="component" value="Unassembled WGS sequence"/>
</dbReference>
<dbReference type="GO" id="GO:0009636">
    <property type="term" value="P:response to toxic substance"/>
    <property type="evidence" value="ECO:0007669"/>
    <property type="project" value="TreeGrafter"/>
</dbReference>
<evidence type="ECO:0000256" key="1">
    <source>
        <dbReference type="ARBA" id="ARBA00000423"/>
    </source>
</evidence>
<dbReference type="PANTHER" id="PTHR10363">
    <property type="entry name" value="BLEOMYCIN HYDROLASE"/>
    <property type="match status" value="1"/>
</dbReference>
<comment type="similarity">
    <text evidence="9">Belongs to the peptidase C1 family.</text>
</comment>
<keyword evidence="9" id="KW-0496">Mitochondrion</keyword>
<dbReference type="Pfam" id="PF03051">
    <property type="entry name" value="Peptidase_C1_2"/>
    <property type="match status" value="1"/>
</dbReference>
<evidence type="ECO:0000256" key="8">
    <source>
        <dbReference type="ARBA" id="ARBA00026080"/>
    </source>
</evidence>
<evidence type="ECO:0000256" key="2">
    <source>
        <dbReference type="ARBA" id="ARBA00012465"/>
    </source>
</evidence>
<evidence type="ECO:0000313" key="12">
    <source>
        <dbReference type="Proteomes" id="UP001362999"/>
    </source>
</evidence>
<dbReference type="GO" id="GO:0005739">
    <property type="term" value="C:mitochondrion"/>
    <property type="evidence" value="ECO:0007669"/>
    <property type="project" value="UniProtKB-SubCell"/>
</dbReference>
<keyword evidence="4 9" id="KW-0645">Protease</keyword>
<gene>
    <name evidence="11" type="ORF">R3P38DRAFT_734643</name>
</gene>
<comment type="function">
    <text evidence="7">The normal physiological role of the enzyme is unknown, but it is not essential for the viability of yeast cells. Has aminopeptidase activity, shortening substrate peptides sequentially by 1 amino acid. Has bleomycin hydrolase activity, which can protect the cell from the toxic effects of bleomycin. Has homocysteine-thiolactonase activity, protecting the cell against homocysteine toxicity. Acts as a repressor in the GAL4 regulatory system, but this does not require either the peptidase or nucleic acid-binding activities.</text>
</comment>
<feature type="active site" evidence="10">
    <location>
        <position position="441"/>
    </location>
</feature>
<name>A0AAW0C2T0_9AGAR</name>
<keyword evidence="9" id="KW-0963">Cytoplasm</keyword>
<accession>A0AAW0C2T0</accession>
<dbReference type="EMBL" id="JAWWNJ010000022">
    <property type="protein sequence ID" value="KAK7033811.1"/>
    <property type="molecule type" value="Genomic_DNA"/>
</dbReference>
<dbReference type="InterPro" id="IPR004134">
    <property type="entry name" value="Peptidase_C1B"/>
</dbReference>
<protein>
    <recommendedName>
        <fullName evidence="3 9">Cysteine proteinase 1, mitochondrial</fullName>
        <ecNumber evidence="2 9">3.4.22.40</ecNumber>
    </recommendedName>
</protein>
<evidence type="ECO:0000313" key="11">
    <source>
        <dbReference type="EMBL" id="KAK7033811.1"/>
    </source>
</evidence>
<comment type="caution">
    <text evidence="11">The sequence shown here is derived from an EMBL/GenBank/DDBJ whole genome shotgun (WGS) entry which is preliminary data.</text>
</comment>
<feature type="active site" evidence="10">
    <location>
        <position position="419"/>
    </location>
</feature>
<evidence type="ECO:0000256" key="7">
    <source>
        <dbReference type="ARBA" id="ARBA00025347"/>
    </source>
</evidence>
<dbReference type="PANTHER" id="PTHR10363:SF2">
    <property type="entry name" value="BLEOMYCIN HYDROLASE"/>
    <property type="match status" value="1"/>
</dbReference>
<dbReference type="SUPFAM" id="SSF54001">
    <property type="entry name" value="Cysteine proteinases"/>
    <property type="match status" value="1"/>
</dbReference>
<evidence type="ECO:0000256" key="5">
    <source>
        <dbReference type="ARBA" id="ARBA00022801"/>
    </source>
</evidence>
<feature type="active site" evidence="10">
    <location>
        <position position="117"/>
    </location>
</feature>
<keyword evidence="12" id="KW-1185">Reference proteome</keyword>
<dbReference type="PIRSF" id="PIRSF005700">
    <property type="entry name" value="PepC"/>
    <property type="match status" value="1"/>
</dbReference>
<dbReference type="InterPro" id="IPR038765">
    <property type="entry name" value="Papain-like_cys_pep_sf"/>
</dbReference>
<proteinExistence type="inferred from homology"/>
<reference evidence="11 12" key="1">
    <citation type="journal article" date="2024" name="J Genomics">
        <title>Draft genome sequencing and assembly of Favolaschia claudopus CIRM-BRFM 2984 isolated from oak limbs.</title>
        <authorList>
            <person name="Navarro D."/>
            <person name="Drula E."/>
            <person name="Chaduli D."/>
            <person name="Cazenave R."/>
            <person name="Ahrendt S."/>
            <person name="Wang J."/>
            <person name="Lipzen A."/>
            <person name="Daum C."/>
            <person name="Barry K."/>
            <person name="Grigoriev I.V."/>
            <person name="Favel A."/>
            <person name="Rosso M.N."/>
            <person name="Martin F."/>
        </authorList>
    </citation>
    <scope>NUCLEOTIDE SEQUENCE [LARGE SCALE GENOMIC DNA]</scope>
    <source>
        <strain evidence="11 12">CIRM-BRFM 2984</strain>
    </source>
</reference>
<evidence type="ECO:0000256" key="10">
    <source>
        <dbReference type="PIRSR" id="PIRSR005700-1"/>
    </source>
</evidence>
<evidence type="ECO:0000256" key="9">
    <source>
        <dbReference type="PIRNR" id="PIRNR005700"/>
    </source>
</evidence>
<keyword evidence="6 9" id="KW-0788">Thiol protease</keyword>
<organism evidence="11 12">
    <name type="scientific">Favolaschia claudopus</name>
    <dbReference type="NCBI Taxonomy" id="2862362"/>
    <lineage>
        <taxon>Eukaryota</taxon>
        <taxon>Fungi</taxon>
        <taxon>Dikarya</taxon>
        <taxon>Basidiomycota</taxon>
        <taxon>Agaricomycotina</taxon>
        <taxon>Agaricomycetes</taxon>
        <taxon>Agaricomycetidae</taxon>
        <taxon>Agaricales</taxon>
        <taxon>Marasmiineae</taxon>
        <taxon>Mycenaceae</taxon>
        <taxon>Favolaschia</taxon>
    </lineage>
</organism>
<dbReference type="Gene3D" id="3.90.70.10">
    <property type="entry name" value="Cysteine proteinases"/>
    <property type="match status" value="1"/>
</dbReference>
<dbReference type="PROSITE" id="PS00139">
    <property type="entry name" value="THIOL_PROTEASE_CYS"/>
    <property type="match status" value="1"/>
</dbReference>
<dbReference type="GO" id="GO:0043418">
    <property type="term" value="P:homocysteine catabolic process"/>
    <property type="evidence" value="ECO:0007669"/>
    <property type="project" value="TreeGrafter"/>
</dbReference>
<keyword evidence="5 9" id="KW-0378">Hydrolase</keyword>
<comment type="function">
    <text evidence="9">Has aminopeptidase activity, shortening substrate peptides sequentially by 1 amino acid. Has bleomycin hydrolase activity, which can protect the cell from the toxic effects of bleomycin. Has homocysteine-thiolactonase activity, protecting the cell against homocysteine toxicity.</text>
</comment>
<dbReference type="GO" id="GO:0070005">
    <property type="term" value="F:cysteine-type aminopeptidase activity"/>
    <property type="evidence" value="ECO:0007669"/>
    <property type="project" value="InterPro"/>
</dbReference>
<dbReference type="GO" id="GO:0006508">
    <property type="term" value="P:proteolysis"/>
    <property type="evidence" value="ECO:0007669"/>
    <property type="project" value="UniProtKB-KW"/>
</dbReference>
<comment type="subunit">
    <text evidence="8">Homohexamer. Binds to nucleic acids. Binds single-stranded DNA and RNA with higher affinity than double-stranded DNA.</text>
</comment>
<dbReference type="EC" id="3.4.22.40" evidence="2 9"/>
<comment type="subcellular location">
    <subcellularLocation>
        <location evidence="9">Mitochondrion</location>
    </subcellularLocation>
    <subcellularLocation>
        <location evidence="9">Cytoplasm</location>
    </subcellularLocation>
</comment>
<comment type="catalytic activity">
    <reaction evidence="1 9">
        <text>Inactivates bleomycin B2 (a cytotoxic glycometallopeptide) by hydrolysis of a carboxyamide bond of beta-aminoalanine, but also shows general aminopeptidase activity. The specificity varies somewhat with source, but amino acid arylamides of Met, Leu and Ala are preferred.</text>
        <dbReference type="EC" id="3.4.22.40"/>
    </reaction>
</comment>
<dbReference type="AlphaFoldDB" id="A0AAW0C2T0"/>
<dbReference type="GO" id="GO:0004197">
    <property type="term" value="F:cysteine-type endopeptidase activity"/>
    <property type="evidence" value="ECO:0007669"/>
    <property type="project" value="UniProtKB-EC"/>
</dbReference>
<dbReference type="InterPro" id="IPR000169">
    <property type="entry name" value="Pept_cys_AS"/>
</dbReference>
<evidence type="ECO:0000256" key="6">
    <source>
        <dbReference type="ARBA" id="ARBA00022807"/>
    </source>
</evidence>
<sequence>MGAAPSKQTTPLIPTRQLASLSLNEKQGLLNQDDVVAHHPSPLVLRSSNGALTDTNIADWEETASNPTQAVTRAVLARADVSVLQRRKAHRVDQHIFNTVIDFKTGPIANQRQSGRCWLFAGTNVLRYNVMRKLNLAEFQLSQNHLYFYDKLEKANYYLELTMENTDLPLSSRLLSHLSADLVSDGGQFDMIVNLVERYGLVPFEVFPESFHSVLSKDVNTVVKSRIREHAIILRKTANALRAQGLAENSVVAALRAKKEQLMAETYRILTAMLGVPLGPNDNFTWNYNDKDGKYGEWSGTPLEFYKCFIGTKAVDSISLINDPRNPYDHAYVVEALGNVWGGRPVVYANTVPEVLKSIVVKAIKAGEPVFFGCDVMKYEDRDDGLLDLDLFEYDNAFDTKATLNKAERLEIGESLMTHAMVFTGVHLDEAGKIVRFKVENAWGTAIGNKGWFTMTDAWFDQFVYQIVIPKRFVPKNLVDVYENGERTVLDPWDPMGALA</sequence>
<evidence type="ECO:0000256" key="3">
    <source>
        <dbReference type="ARBA" id="ARBA00016900"/>
    </source>
</evidence>
<dbReference type="CDD" id="cd00585">
    <property type="entry name" value="Peptidase_C1B"/>
    <property type="match status" value="1"/>
</dbReference>